<dbReference type="PROSITE" id="PS00012">
    <property type="entry name" value="PHOSPHOPANTETHEINE"/>
    <property type="match status" value="1"/>
</dbReference>
<dbReference type="Pfam" id="PF13193">
    <property type="entry name" value="AMP-binding_C"/>
    <property type="match status" value="2"/>
</dbReference>
<dbReference type="InterPro" id="IPR025110">
    <property type="entry name" value="AMP-bd_C"/>
</dbReference>
<name>A0A176Z626_9BRAD</name>
<dbReference type="Pfam" id="PF00550">
    <property type="entry name" value="PP-binding"/>
    <property type="match status" value="2"/>
</dbReference>
<dbReference type="InterPro" id="IPR010071">
    <property type="entry name" value="AA_adenyl_dom"/>
</dbReference>
<evidence type="ECO:0000259" key="6">
    <source>
        <dbReference type="PROSITE" id="PS50075"/>
    </source>
</evidence>
<keyword evidence="3" id="KW-0596">Phosphopantetheine</keyword>
<keyword evidence="4" id="KW-0597">Phosphoprotein</keyword>
<dbReference type="Gene3D" id="3.40.50.12780">
    <property type="entry name" value="N-terminal domain of ligase-like"/>
    <property type="match status" value="2"/>
</dbReference>
<dbReference type="GO" id="GO:0005829">
    <property type="term" value="C:cytosol"/>
    <property type="evidence" value="ECO:0007669"/>
    <property type="project" value="TreeGrafter"/>
</dbReference>
<dbReference type="Gene3D" id="3.30.559.30">
    <property type="entry name" value="Nonribosomal peptide synthetase, condensation domain"/>
    <property type="match status" value="2"/>
</dbReference>
<dbReference type="InterPro" id="IPR000873">
    <property type="entry name" value="AMP-dep_synth/lig_dom"/>
</dbReference>
<organism evidence="7 8">
    <name type="scientific">Bradyrhizobium centrolobii</name>
    <dbReference type="NCBI Taxonomy" id="1505087"/>
    <lineage>
        <taxon>Bacteria</taxon>
        <taxon>Pseudomonadati</taxon>
        <taxon>Pseudomonadota</taxon>
        <taxon>Alphaproteobacteria</taxon>
        <taxon>Hyphomicrobiales</taxon>
        <taxon>Nitrobacteraceae</taxon>
        <taxon>Bradyrhizobium</taxon>
    </lineage>
</organism>
<dbReference type="Pfam" id="PF00501">
    <property type="entry name" value="AMP-binding"/>
    <property type="match status" value="2"/>
</dbReference>
<keyword evidence="5" id="KW-0436">Ligase</keyword>
<dbReference type="SUPFAM" id="SSF47336">
    <property type="entry name" value="ACP-like"/>
    <property type="match status" value="2"/>
</dbReference>
<dbReference type="PROSITE" id="PS00455">
    <property type="entry name" value="AMP_BINDING"/>
    <property type="match status" value="1"/>
</dbReference>
<dbReference type="SUPFAM" id="SSF56801">
    <property type="entry name" value="Acetyl-CoA synthetase-like"/>
    <property type="match status" value="2"/>
</dbReference>
<evidence type="ECO:0000313" key="7">
    <source>
        <dbReference type="EMBL" id="OAF15574.1"/>
    </source>
</evidence>
<dbReference type="NCBIfam" id="TIGR01733">
    <property type="entry name" value="AA-adenyl-dom"/>
    <property type="match status" value="1"/>
</dbReference>
<dbReference type="STRING" id="1505087.AYJ54_40150"/>
<keyword evidence="8" id="KW-1185">Reference proteome</keyword>
<dbReference type="GO" id="GO:0031177">
    <property type="term" value="F:phosphopantetheine binding"/>
    <property type="evidence" value="ECO:0007669"/>
    <property type="project" value="InterPro"/>
</dbReference>
<evidence type="ECO:0000256" key="4">
    <source>
        <dbReference type="ARBA" id="ARBA00022553"/>
    </source>
</evidence>
<dbReference type="InterPro" id="IPR001242">
    <property type="entry name" value="Condensation_dom"/>
</dbReference>
<dbReference type="Gene3D" id="3.30.300.30">
    <property type="match status" value="2"/>
</dbReference>
<evidence type="ECO:0000256" key="1">
    <source>
        <dbReference type="ARBA" id="ARBA00001957"/>
    </source>
</evidence>
<dbReference type="PANTHER" id="PTHR45527:SF1">
    <property type="entry name" value="FATTY ACID SYNTHASE"/>
    <property type="match status" value="1"/>
</dbReference>
<dbReference type="InterPro" id="IPR042099">
    <property type="entry name" value="ANL_N_sf"/>
</dbReference>
<proteinExistence type="inferred from homology"/>
<dbReference type="InterPro" id="IPR020806">
    <property type="entry name" value="PKS_PP-bd"/>
</dbReference>
<dbReference type="OrthoDB" id="9803968at2"/>
<dbReference type="FunFam" id="1.10.1200.10:FF:000005">
    <property type="entry name" value="Nonribosomal peptide synthetase 1"/>
    <property type="match status" value="1"/>
</dbReference>
<dbReference type="PROSITE" id="PS50075">
    <property type="entry name" value="CARRIER"/>
    <property type="match status" value="2"/>
</dbReference>
<dbReference type="InterPro" id="IPR023213">
    <property type="entry name" value="CAT-like_dom_sf"/>
</dbReference>
<dbReference type="GO" id="GO:0016874">
    <property type="term" value="F:ligase activity"/>
    <property type="evidence" value="ECO:0007669"/>
    <property type="project" value="UniProtKB-KW"/>
</dbReference>
<dbReference type="InterPro" id="IPR006162">
    <property type="entry name" value="Ppantetheine_attach_site"/>
</dbReference>
<dbReference type="SUPFAM" id="SSF52777">
    <property type="entry name" value="CoA-dependent acyltransferases"/>
    <property type="match status" value="4"/>
</dbReference>
<dbReference type="SMART" id="SM00823">
    <property type="entry name" value="PKS_PP"/>
    <property type="match status" value="2"/>
</dbReference>
<dbReference type="Gene3D" id="3.30.559.10">
    <property type="entry name" value="Chloramphenicol acetyltransferase-like domain"/>
    <property type="match status" value="2"/>
</dbReference>
<evidence type="ECO:0000256" key="5">
    <source>
        <dbReference type="ARBA" id="ARBA00022598"/>
    </source>
</evidence>
<dbReference type="CDD" id="cd05926">
    <property type="entry name" value="FACL_fum10p_like"/>
    <property type="match status" value="1"/>
</dbReference>
<accession>A0A176Z626</accession>
<evidence type="ECO:0000313" key="8">
    <source>
        <dbReference type="Proteomes" id="UP000076959"/>
    </source>
</evidence>
<dbReference type="RefSeq" id="WP_063696552.1">
    <property type="nucleotide sequence ID" value="NZ_LUUB01000022.1"/>
</dbReference>
<comment type="similarity">
    <text evidence="2">Belongs to the ATP-dependent AMP-binding enzyme family.</text>
</comment>
<gene>
    <name evidence="7" type="ORF">AYJ54_40150</name>
</gene>
<evidence type="ECO:0000256" key="3">
    <source>
        <dbReference type="ARBA" id="ARBA00022450"/>
    </source>
</evidence>
<protein>
    <submittedName>
        <fullName evidence="7">Non-ribosomal peptide synthetase</fullName>
    </submittedName>
</protein>
<dbReference type="CDD" id="cd19531">
    <property type="entry name" value="LCL_NRPS-like"/>
    <property type="match status" value="2"/>
</dbReference>
<dbReference type="InterPro" id="IPR036736">
    <property type="entry name" value="ACP-like_sf"/>
</dbReference>
<dbReference type="FunFam" id="2.30.38.10:FF:000001">
    <property type="entry name" value="Non-ribosomal peptide synthetase PvdI"/>
    <property type="match status" value="1"/>
</dbReference>
<dbReference type="InterPro" id="IPR045851">
    <property type="entry name" value="AMP-bd_C_sf"/>
</dbReference>
<feature type="domain" description="Carrier" evidence="6">
    <location>
        <begin position="1602"/>
        <end position="1677"/>
    </location>
</feature>
<dbReference type="GO" id="GO:0043041">
    <property type="term" value="P:amino acid activation for nonribosomal peptide biosynthetic process"/>
    <property type="evidence" value="ECO:0007669"/>
    <property type="project" value="TreeGrafter"/>
</dbReference>
<dbReference type="FunFam" id="3.40.50.12780:FF:000012">
    <property type="entry name" value="Non-ribosomal peptide synthetase"/>
    <property type="match status" value="1"/>
</dbReference>
<dbReference type="CDD" id="cd05930">
    <property type="entry name" value="A_NRPS"/>
    <property type="match status" value="1"/>
</dbReference>
<sequence length="2144" mass="233599">MALSDITSVTGPIGTGETTAFACVGDFLEFYARKTPAAPALLAPGRPPLNHGELGVWTRHLVRTLRGLGVAPADRIAVALPRGADGALAMIAVAAACACIPVNPDLTADELQRYFSELKLTALVTRSDMNSPSRDVAKALGIAVIDFVPGPQDNLGGGEFTGPSIGPVSTNGVSRADDDAFILLTSGTAARPKMVPLTHRNVCLSAYNAGRVLSLTAHDRLLNVLPLFHAHGLISGLLTALAAGSSVICTSGFDAASFFGWMRTLQPTWYTAVPTIHRALLTAAEQDPDRARSSSLRVIRSASASLAPAILEGLEATFGVPVLETYGMTEAASQIAANPFELRKVGSVGRAAGPEIAIMDEAGRACASGVHGEIMLRGENITRGYYNDEAATRSAFRNGWFRTGDLGYLDADGYLFIVGRIKDVINRGGQKVSPLEVEEVLLSHPAVLEAGVFAVPHPKLGENVAAVVVLRPESNTTSDQLRQFTRKRLAAYKVPSLIRSVAALPKGASGKVKRNALAGLIATAADGGETQLPRNALETQLAEIWAGLLELPQVGIDQDVFALGADSLAVTQMRSRLRERFDVDFSFEDIFDCATVAALAARLQTAASRREVTLPTWQHAADDHAPLSFQQQRMYLLSRFDPTRYNYNVVEVALLTGQIDVAALEASIAAICERHDVLRSVFVEQRGEPVQRAVRSAPHFERIKLRLCPKDKRIATVRREALKLAQYPFDLAREPPLKVTLLSFDRTSHALVVNIHHLVTDGWSQRLFWEELAAHYSAARKKNVAALPAPTFRYRDFALWQQSWGQTPAAKEQLDYWRTQLDGVTTLPLRTDRPRPQVWSGHGARHYLEFSKSLSADLRSLSQDQGVTPFMTLLAVLQCLLFRRTGHEDVATGSLIANRNQIESERLIGLFANTLILRNDFGGDPTFGELLRRVRQVTLDAYRNQDLPIEEVLRALQIARRTDGNPLFRIMFILQNASIEAARFPGLSTRRLEVDPKVARFDITLELVEADGRFTGFFEYATDLFDAVTIEEMAAQLKTLLKAAIANPEQRVSRLPFLTAAERRKLLAIGNGVPANFVGRGNLCERFDRQAKRTPNAVAVSDGRVSLSFRELARRSQAIARRLAREGVGAETVVALLARRGPDLLAAMIAVQRVGAAFLNLEPGQPPARLATILGSSCARVLLTARAQSAMVEALLEPLVERIRVAELEDAITLGSTKPARAARRAAASLAYLIYTSGSSGTPKGVMIEQRGLSNHLASLISELGLSARDVIAQTAPQSFVISVWQFLAGPMVGARVHVCDSEIVQDPILLAREIERERITVLEIVPSLLRIILERMDEAPILGAFSKLRLLISTGEPLPIDLCRAWFAHCPKVPLVNAYGASECSDDVSLHRLTRAPAAATTNVPVGAPLPNTQLYVLDANLEPQPVGVVGELCIGGAGVSRGYINDPAQSRQRFLPDPFARQAGARLYRTGDLARRRADGTIECLGRADHQVKLRGYRIELKEVENTLAEHPAVRAGIVEPRRDGSGDVRLIAHIVAGAGYQISANELRNFLKGRLPRHAVPSAFLFLEQVPLNAHGKIDRSALLGPAQEEPSPTDTAVPARRFTEKVLSDIWIDLLKVESLGVTDNFFDLGGHSLLAGQAMARVARAIGVSLPIKTIFEAPTVEELARRVDEAVATKPRKPAASVPRFAESSLPTLSIAQDQMMRIEQNLPDLPLFNLPFAFRLQGSLDVAALSHALDDMVSRHESLRTTFGWNGDEPVSRIAAAGTLGSVLAVEAIGNGRRANDRRLKTLQLRKIKLLAEQEAVTPIDTTRAPLLRARLLRLEADDHVLLLTLHHAIADGWSIGVLFEELSTRYAARSGRPSGSLPKLPLAFSDFARWQRWWCGTDAARRAAADWVEHLRDAAPVFDDEASPGVSTSHHPVSLERELIARLTAFAGQQNGTLFMVLLTGLKALLQARTGRTDISIATAMANRTQPDTDGIVGPFENTVIIRTRIAPELSFAQAFALIRQSVLDAHARQELPFNILADHLQQKGINPAELIQVYFTLQNPLRRPLDLPDIAVRSIGNIAREGQPVLPIDQTFLSLMLKERPTGITGSCNYKGELLDGRMVGEWMEDLVALLTVAVAQPNTPLSRLLSRRAA</sequence>
<comment type="caution">
    <text evidence="7">The sequence shown here is derived from an EMBL/GenBank/DDBJ whole genome shotgun (WGS) entry which is preliminary data.</text>
</comment>
<dbReference type="InterPro" id="IPR045310">
    <property type="entry name" value="Pcs60-like"/>
</dbReference>
<dbReference type="Pfam" id="PF00668">
    <property type="entry name" value="Condensation"/>
    <property type="match status" value="2"/>
</dbReference>
<evidence type="ECO:0000256" key="2">
    <source>
        <dbReference type="ARBA" id="ARBA00006432"/>
    </source>
</evidence>
<reference evidence="7 8" key="1">
    <citation type="submission" date="2016-03" db="EMBL/GenBank/DDBJ databases">
        <title>Draft Genome Sequence of the Strain BR 10245 (Bradyrhizobium sp.) isolated from nodules of Centrolobium paraense.</title>
        <authorList>
            <person name="Simoes-Araujo J.L.Sr."/>
            <person name="Barauna A.C."/>
            <person name="Silva K."/>
            <person name="Zilli J.E."/>
        </authorList>
    </citation>
    <scope>NUCLEOTIDE SEQUENCE [LARGE SCALE GENOMIC DNA]</scope>
    <source>
        <strain evidence="7 8">BR 10245</strain>
    </source>
</reference>
<comment type="cofactor">
    <cofactor evidence="1">
        <name>pantetheine 4'-phosphate</name>
        <dbReference type="ChEBI" id="CHEBI:47942"/>
    </cofactor>
</comment>
<dbReference type="EMBL" id="LUUB01000022">
    <property type="protein sequence ID" value="OAF15574.1"/>
    <property type="molecule type" value="Genomic_DNA"/>
</dbReference>
<dbReference type="Gene3D" id="1.10.1200.10">
    <property type="entry name" value="ACP-like"/>
    <property type="match status" value="2"/>
</dbReference>
<feature type="domain" description="Carrier" evidence="6">
    <location>
        <begin position="532"/>
        <end position="607"/>
    </location>
</feature>
<dbReference type="GO" id="GO:0044550">
    <property type="term" value="P:secondary metabolite biosynthetic process"/>
    <property type="evidence" value="ECO:0007669"/>
    <property type="project" value="TreeGrafter"/>
</dbReference>
<dbReference type="InterPro" id="IPR020845">
    <property type="entry name" value="AMP-binding_CS"/>
</dbReference>
<dbReference type="Proteomes" id="UP000076959">
    <property type="component" value="Unassembled WGS sequence"/>
</dbReference>
<dbReference type="InterPro" id="IPR009081">
    <property type="entry name" value="PP-bd_ACP"/>
</dbReference>
<dbReference type="PANTHER" id="PTHR45527">
    <property type="entry name" value="NONRIBOSOMAL PEPTIDE SYNTHETASE"/>
    <property type="match status" value="1"/>
</dbReference>